<dbReference type="InterPro" id="IPR011856">
    <property type="entry name" value="tRNA_endonuc-like_dom_sf"/>
</dbReference>
<dbReference type="NCBIfam" id="NF009150">
    <property type="entry name" value="PRK12497.1-3"/>
    <property type="match status" value="1"/>
</dbReference>
<dbReference type="Proteomes" id="UP000018211">
    <property type="component" value="Unassembled WGS sequence"/>
</dbReference>
<comment type="similarity">
    <text evidence="1 2">Belongs to the UPF0102 family.</text>
</comment>
<dbReference type="NCBIfam" id="TIGR00252">
    <property type="entry name" value="YraN family protein"/>
    <property type="match status" value="1"/>
</dbReference>
<dbReference type="PANTHER" id="PTHR34039">
    <property type="entry name" value="UPF0102 PROTEIN YRAN"/>
    <property type="match status" value="1"/>
</dbReference>
<gene>
    <name evidence="3" type="ORF">VIBNISOn1_670003</name>
</gene>
<proteinExistence type="inferred from homology"/>
<name>A0AAV2VVY3_9VIBR</name>
<dbReference type="Gene3D" id="3.40.1350.10">
    <property type="match status" value="1"/>
</dbReference>
<sequence>MKLFNRRALGEKYEALASKHLTGKGLSLIESNFNTKVGELDLIMSEQNTLVFVEVKYRKQSQFGHAAEMVTPAKQKKIVKTAMLWLRKNNLSPYNTDFRFDVVAIHDNGRDIEWIKNAITQG</sequence>
<dbReference type="HAMAP" id="MF_00048">
    <property type="entry name" value="UPF0102"/>
    <property type="match status" value="1"/>
</dbReference>
<dbReference type="GO" id="GO:0003676">
    <property type="term" value="F:nucleic acid binding"/>
    <property type="evidence" value="ECO:0007669"/>
    <property type="project" value="InterPro"/>
</dbReference>
<dbReference type="RefSeq" id="WP_022613193.1">
    <property type="nucleotide sequence ID" value="NZ_LK391965.1"/>
</dbReference>
<dbReference type="PANTHER" id="PTHR34039:SF1">
    <property type="entry name" value="UPF0102 PROTEIN YRAN"/>
    <property type="match status" value="1"/>
</dbReference>
<evidence type="ECO:0000313" key="4">
    <source>
        <dbReference type="Proteomes" id="UP000018211"/>
    </source>
</evidence>
<evidence type="ECO:0000256" key="2">
    <source>
        <dbReference type="HAMAP-Rule" id="MF_00048"/>
    </source>
</evidence>
<evidence type="ECO:0000256" key="1">
    <source>
        <dbReference type="ARBA" id="ARBA00006738"/>
    </source>
</evidence>
<keyword evidence="3" id="KW-0540">Nuclease</keyword>
<organism evidence="3 4">
    <name type="scientific">Vibrio nigripulchritudo SOn1</name>
    <dbReference type="NCBI Taxonomy" id="1238450"/>
    <lineage>
        <taxon>Bacteria</taxon>
        <taxon>Pseudomonadati</taxon>
        <taxon>Pseudomonadota</taxon>
        <taxon>Gammaproteobacteria</taxon>
        <taxon>Vibrionales</taxon>
        <taxon>Vibrionaceae</taxon>
        <taxon>Vibrio</taxon>
    </lineage>
</organism>
<accession>A0AAV2VVY3</accession>
<dbReference type="EMBL" id="CAOF01000161">
    <property type="protein sequence ID" value="CCO48853.1"/>
    <property type="molecule type" value="Genomic_DNA"/>
</dbReference>
<dbReference type="Pfam" id="PF02021">
    <property type="entry name" value="UPF0102"/>
    <property type="match status" value="1"/>
</dbReference>
<dbReference type="AlphaFoldDB" id="A0AAV2VVY3"/>
<keyword evidence="3" id="KW-0378">Hydrolase</keyword>
<comment type="caution">
    <text evidence="3">The sequence shown here is derived from an EMBL/GenBank/DDBJ whole genome shotgun (WGS) entry which is preliminary data.</text>
</comment>
<dbReference type="CDD" id="cd20736">
    <property type="entry name" value="PoNe_Nuclease"/>
    <property type="match status" value="1"/>
</dbReference>
<reference evidence="3 4" key="1">
    <citation type="journal article" date="2013" name="ISME J.">
        <title>Comparative genomics of pathogenic lineages of Vibrio nigripulchritudo identifies virulence-associated traits.</title>
        <authorList>
            <person name="Goudenege D."/>
            <person name="Labreuche Y."/>
            <person name="Krin E."/>
            <person name="Ansquer D."/>
            <person name="Mangenot S."/>
            <person name="Calteau A."/>
            <person name="Medigue C."/>
            <person name="Mazel D."/>
            <person name="Polz M.F."/>
            <person name="Le Roux F."/>
        </authorList>
    </citation>
    <scope>NUCLEOTIDE SEQUENCE [LARGE SCALE GENOMIC DNA]</scope>
    <source>
        <strain evidence="3 4">SOn1</strain>
    </source>
</reference>
<evidence type="ECO:0000313" key="3">
    <source>
        <dbReference type="EMBL" id="CCO48853.1"/>
    </source>
</evidence>
<dbReference type="GO" id="GO:0004519">
    <property type="term" value="F:endonuclease activity"/>
    <property type="evidence" value="ECO:0007669"/>
    <property type="project" value="UniProtKB-KW"/>
</dbReference>
<dbReference type="SUPFAM" id="SSF52980">
    <property type="entry name" value="Restriction endonuclease-like"/>
    <property type="match status" value="1"/>
</dbReference>
<keyword evidence="3" id="KW-0255">Endonuclease</keyword>
<dbReference type="InterPro" id="IPR003509">
    <property type="entry name" value="UPF0102_YraN-like"/>
</dbReference>
<protein>
    <recommendedName>
        <fullName evidence="2">UPF0102 protein VIBNISOn1_670003</fullName>
    </recommendedName>
</protein>
<dbReference type="InterPro" id="IPR011335">
    <property type="entry name" value="Restrct_endonuc-II-like"/>
</dbReference>